<gene>
    <name evidence="3" type="ORF">GWI33_014882</name>
</gene>
<evidence type="ECO:0000259" key="2">
    <source>
        <dbReference type="PROSITE" id="PS50157"/>
    </source>
</evidence>
<dbReference type="PROSITE" id="PS00028">
    <property type="entry name" value="ZINC_FINGER_C2H2_1"/>
    <property type="match status" value="1"/>
</dbReference>
<reference evidence="3" key="1">
    <citation type="submission" date="2020-08" db="EMBL/GenBank/DDBJ databases">
        <title>Genome sequencing and assembly of the red palm weevil Rhynchophorus ferrugineus.</title>
        <authorList>
            <person name="Dias G.B."/>
            <person name="Bergman C.M."/>
            <person name="Manee M."/>
        </authorList>
    </citation>
    <scope>NUCLEOTIDE SEQUENCE</scope>
    <source>
        <strain evidence="3">AA-2017</strain>
        <tissue evidence="3">Whole larva</tissue>
    </source>
</reference>
<dbReference type="PROSITE" id="PS50157">
    <property type="entry name" value="ZINC_FINGER_C2H2_2"/>
    <property type="match status" value="3"/>
</dbReference>
<comment type="caution">
    <text evidence="3">The sequence shown here is derived from an EMBL/GenBank/DDBJ whole genome shotgun (WGS) entry which is preliminary data.</text>
</comment>
<name>A0A834I676_RHYFE</name>
<dbReference type="SUPFAM" id="SSF57667">
    <property type="entry name" value="beta-beta-alpha zinc fingers"/>
    <property type="match status" value="1"/>
</dbReference>
<dbReference type="InterPro" id="IPR036236">
    <property type="entry name" value="Znf_C2H2_sf"/>
</dbReference>
<organism evidence="3 4">
    <name type="scientific">Rhynchophorus ferrugineus</name>
    <name type="common">Red palm weevil</name>
    <name type="synonym">Curculio ferrugineus</name>
    <dbReference type="NCBI Taxonomy" id="354439"/>
    <lineage>
        <taxon>Eukaryota</taxon>
        <taxon>Metazoa</taxon>
        <taxon>Ecdysozoa</taxon>
        <taxon>Arthropoda</taxon>
        <taxon>Hexapoda</taxon>
        <taxon>Insecta</taxon>
        <taxon>Pterygota</taxon>
        <taxon>Neoptera</taxon>
        <taxon>Endopterygota</taxon>
        <taxon>Coleoptera</taxon>
        <taxon>Polyphaga</taxon>
        <taxon>Cucujiformia</taxon>
        <taxon>Curculionidae</taxon>
        <taxon>Dryophthorinae</taxon>
        <taxon>Rhynchophorus</taxon>
    </lineage>
</organism>
<dbReference type="SMART" id="SM00355">
    <property type="entry name" value="ZnF_C2H2"/>
    <property type="match status" value="2"/>
</dbReference>
<dbReference type="GO" id="GO:0008270">
    <property type="term" value="F:zinc ion binding"/>
    <property type="evidence" value="ECO:0007669"/>
    <property type="project" value="UniProtKB-KW"/>
</dbReference>
<dbReference type="InterPro" id="IPR013087">
    <property type="entry name" value="Znf_C2H2_type"/>
</dbReference>
<dbReference type="AlphaFoldDB" id="A0A834I676"/>
<dbReference type="OrthoDB" id="3437960at2759"/>
<keyword evidence="1" id="KW-0479">Metal-binding</keyword>
<proteinExistence type="predicted"/>
<sequence>MCGRRYQNKSSLKRHKRMECGIEPRYQCPWCAPKVYYKCSCCKKTYRHLTNMRRHERYECGRKPQYHCDFCDEGYAERTDLNDHYYDRHWNVMADFKT</sequence>
<feature type="domain" description="C2H2-type" evidence="2">
    <location>
        <begin position="66"/>
        <end position="89"/>
    </location>
</feature>
<feature type="domain" description="C2H2-type" evidence="2">
    <location>
        <begin position="1"/>
        <end position="24"/>
    </location>
</feature>
<protein>
    <recommendedName>
        <fullName evidence="2">C2H2-type domain-containing protein</fullName>
    </recommendedName>
</protein>
<dbReference type="EMBL" id="JAACXV010013785">
    <property type="protein sequence ID" value="KAF7272333.1"/>
    <property type="molecule type" value="Genomic_DNA"/>
</dbReference>
<evidence type="ECO:0000256" key="1">
    <source>
        <dbReference type="PROSITE-ProRule" id="PRU00042"/>
    </source>
</evidence>
<dbReference type="Gene3D" id="3.30.160.60">
    <property type="entry name" value="Classic Zinc Finger"/>
    <property type="match status" value="2"/>
</dbReference>
<keyword evidence="1" id="KW-0862">Zinc</keyword>
<accession>A0A834I676</accession>
<keyword evidence="1" id="KW-0863">Zinc-finger</keyword>
<keyword evidence="4" id="KW-1185">Reference proteome</keyword>
<evidence type="ECO:0000313" key="4">
    <source>
        <dbReference type="Proteomes" id="UP000625711"/>
    </source>
</evidence>
<dbReference type="Proteomes" id="UP000625711">
    <property type="component" value="Unassembled WGS sequence"/>
</dbReference>
<evidence type="ECO:0000313" key="3">
    <source>
        <dbReference type="EMBL" id="KAF7272333.1"/>
    </source>
</evidence>
<feature type="domain" description="C2H2-type" evidence="2">
    <location>
        <begin position="37"/>
        <end position="64"/>
    </location>
</feature>